<gene>
    <name evidence="3" type="ordered locus">Aazo_4916</name>
</gene>
<sequence length="452" mass="45480">MANFIIYDGYYTQNGVGVSNPTNATINGTGVNDVFVTSSATVPNVKVKAGGGDDILKGAADARLEGEAGNDELDITAGAGVYIGGTGNDVYKIYSFAYTDLKIDETGGGTDTVFSQQDFSLSSGATGVTLVASGNQIENLTLDAQSAAITGIGNNLNNQIIGNQQNNILTGLAGVDTIYGSFGDDQIDGGADNDQLFGNQGDDILIAGTGTDTLTGGIGNDKYIIDSADTLVEAAVEGTDTVDVTVLAAGGTWTTSAEVEFINIAGTSSANVTQTNAVDTTIIGNSATNTLISGAGDDTLKGKAGADTLTGGTGADNFEFGGQALALTGLFLGETGTLLRFTGTVTNTIGKDTITDFVSGTDDITLDLSTFNVAALAGSAGLDLSAVANGFISVNQATNTGLDSQNAYFVYNQGTGDFFYNANLNTFGWGGGGAFANLGGATLAAADVSLIA</sequence>
<evidence type="ECO:0000256" key="2">
    <source>
        <dbReference type="ARBA" id="ARBA00022525"/>
    </source>
</evidence>
<dbReference type="PANTHER" id="PTHR38340">
    <property type="entry name" value="S-LAYER PROTEIN"/>
    <property type="match status" value="1"/>
</dbReference>
<comment type="subcellular location">
    <subcellularLocation>
        <location evidence="1">Secreted</location>
    </subcellularLocation>
</comment>
<name>D7DZ31_NOSA0</name>
<dbReference type="InterPro" id="IPR050557">
    <property type="entry name" value="RTX_toxin/Mannuronan_C5-epim"/>
</dbReference>
<protein>
    <submittedName>
        <fullName evidence="3">Hemolysin-type calcium-binding region</fullName>
    </submittedName>
</protein>
<proteinExistence type="predicted"/>
<dbReference type="Proteomes" id="UP000001511">
    <property type="component" value="Chromosome"/>
</dbReference>
<dbReference type="OrthoDB" id="466132at2"/>
<dbReference type="Gene3D" id="2.150.10.10">
    <property type="entry name" value="Serralysin-like metalloprotease, C-terminal"/>
    <property type="match status" value="3"/>
</dbReference>
<keyword evidence="4" id="KW-1185">Reference proteome</keyword>
<dbReference type="PROSITE" id="PS00330">
    <property type="entry name" value="HEMOLYSIN_CALCIUM"/>
    <property type="match status" value="2"/>
</dbReference>
<dbReference type="SUPFAM" id="SSF51120">
    <property type="entry name" value="beta-Roll"/>
    <property type="match status" value="3"/>
</dbReference>
<dbReference type="AlphaFoldDB" id="D7DZ31"/>
<dbReference type="InterPro" id="IPR018511">
    <property type="entry name" value="Hemolysin-typ_Ca-bd_CS"/>
</dbReference>
<dbReference type="InterPro" id="IPR011049">
    <property type="entry name" value="Serralysin-like_metalloprot_C"/>
</dbReference>
<dbReference type="Pfam" id="PF00353">
    <property type="entry name" value="HemolysinCabind"/>
    <property type="match status" value="3"/>
</dbReference>
<dbReference type="STRING" id="551115.Aazo_4916"/>
<accession>D7DZ31</accession>
<dbReference type="PRINTS" id="PR00313">
    <property type="entry name" value="CABNDNGRPT"/>
</dbReference>
<dbReference type="InterPro" id="IPR001343">
    <property type="entry name" value="Hemolysn_Ca-bd"/>
</dbReference>
<evidence type="ECO:0000256" key="1">
    <source>
        <dbReference type="ARBA" id="ARBA00004613"/>
    </source>
</evidence>
<dbReference type="EMBL" id="CP002059">
    <property type="protein sequence ID" value="ADI66052.1"/>
    <property type="molecule type" value="Genomic_DNA"/>
</dbReference>
<dbReference type="KEGG" id="naz:Aazo_4916"/>
<keyword evidence="2" id="KW-0964">Secreted</keyword>
<organism evidence="3 4">
    <name type="scientific">Nostoc azollae (strain 0708)</name>
    <name type="common">Anabaena azollae (strain 0708)</name>
    <dbReference type="NCBI Taxonomy" id="551115"/>
    <lineage>
        <taxon>Bacteria</taxon>
        <taxon>Bacillati</taxon>
        <taxon>Cyanobacteriota</taxon>
        <taxon>Cyanophyceae</taxon>
        <taxon>Nostocales</taxon>
        <taxon>Nostocaceae</taxon>
        <taxon>Trichormus</taxon>
    </lineage>
</organism>
<evidence type="ECO:0000313" key="4">
    <source>
        <dbReference type="Proteomes" id="UP000001511"/>
    </source>
</evidence>
<reference evidence="3 4" key="1">
    <citation type="journal article" date="2010" name="PLoS ONE">
        <title>Genome erosion in a nitrogen-fixing vertically transmitted endosymbiotic multicellular cyanobacterium.</title>
        <authorList>
            <person name="Ran L."/>
            <person name="Larsson J."/>
            <person name="Vigil-Stenman T."/>
            <person name="Nylander J.A."/>
            <person name="Ininbergs K."/>
            <person name="Zheng W.W."/>
            <person name="Lapidus A."/>
            <person name="Lowry S."/>
            <person name="Haselkorn R."/>
            <person name="Bergman B."/>
        </authorList>
    </citation>
    <scope>NUCLEOTIDE SEQUENCE [LARGE SCALE GENOMIC DNA]</scope>
    <source>
        <strain evidence="3 4">0708</strain>
    </source>
</reference>
<dbReference type="GO" id="GO:0005509">
    <property type="term" value="F:calcium ion binding"/>
    <property type="evidence" value="ECO:0007669"/>
    <property type="project" value="InterPro"/>
</dbReference>
<dbReference type="HOGENOM" id="CLU_605259_0_0_3"/>
<evidence type="ECO:0000313" key="3">
    <source>
        <dbReference type="EMBL" id="ADI66052.1"/>
    </source>
</evidence>
<dbReference type="GO" id="GO:0005576">
    <property type="term" value="C:extracellular region"/>
    <property type="evidence" value="ECO:0007669"/>
    <property type="project" value="UniProtKB-SubCell"/>
</dbReference>
<dbReference type="PANTHER" id="PTHR38340:SF1">
    <property type="entry name" value="S-LAYER PROTEIN"/>
    <property type="match status" value="1"/>
</dbReference>
<dbReference type="eggNOG" id="COG2931">
    <property type="taxonomic scope" value="Bacteria"/>
</dbReference>
<dbReference type="RefSeq" id="WP_013193062.1">
    <property type="nucleotide sequence ID" value="NC_014248.1"/>
</dbReference>